<comment type="caution">
    <text evidence="1">The sequence shown here is derived from an EMBL/GenBank/DDBJ whole genome shotgun (WGS) entry which is preliminary data.</text>
</comment>
<protein>
    <submittedName>
        <fullName evidence="1">Uncharacterized protein</fullName>
    </submittedName>
</protein>
<evidence type="ECO:0000313" key="2">
    <source>
        <dbReference type="Proteomes" id="UP000609879"/>
    </source>
</evidence>
<organism evidence="1 2">
    <name type="scientific">Paractinoplanes deccanensis</name>
    <dbReference type="NCBI Taxonomy" id="113561"/>
    <lineage>
        <taxon>Bacteria</taxon>
        <taxon>Bacillati</taxon>
        <taxon>Actinomycetota</taxon>
        <taxon>Actinomycetes</taxon>
        <taxon>Micromonosporales</taxon>
        <taxon>Micromonosporaceae</taxon>
        <taxon>Paractinoplanes</taxon>
    </lineage>
</organism>
<sequence>MPEPTFTKGQRVYHRQLKRFGTYVEKSWTSGESIVDFDTDDDYEDCLRITTAQLVPAEEAGR</sequence>
<dbReference type="RefSeq" id="WP_203761393.1">
    <property type="nucleotide sequence ID" value="NZ_BAAABO010000029.1"/>
</dbReference>
<dbReference type="EMBL" id="BOMI01000033">
    <property type="protein sequence ID" value="GID73475.1"/>
    <property type="molecule type" value="Genomic_DNA"/>
</dbReference>
<keyword evidence="2" id="KW-1185">Reference proteome</keyword>
<name>A0ABQ3Y0I4_9ACTN</name>
<proteinExistence type="predicted"/>
<reference evidence="1 2" key="1">
    <citation type="submission" date="2021-01" db="EMBL/GenBank/DDBJ databases">
        <title>Whole genome shotgun sequence of Actinoplanes deccanensis NBRC 13994.</title>
        <authorList>
            <person name="Komaki H."/>
            <person name="Tamura T."/>
        </authorList>
    </citation>
    <scope>NUCLEOTIDE SEQUENCE [LARGE SCALE GENOMIC DNA]</scope>
    <source>
        <strain evidence="1 2">NBRC 13994</strain>
    </source>
</reference>
<accession>A0ABQ3Y0I4</accession>
<evidence type="ECO:0000313" key="1">
    <source>
        <dbReference type="EMBL" id="GID73475.1"/>
    </source>
</evidence>
<dbReference type="Proteomes" id="UP000609879">
    <property type="component" value="Unassembled WGS sequence"/>
</dbReference>
<gene>
    <name evidence="1" type="ORF">Ade02nite_21160</name>
</gene>